<comment type="subcellular location">
    <subcellularLocation>
        <location evidence="1">Cell membrane</location>
        <topology evidence="1">Multi-pass membrane protein</topology>
    </subcellularLocation>
</comment>
<evidence type="ECO:0000256" key="6">
    <source>
        <dbReference type="ARBA" id="ARBA00023136"/>
    </source>
</evidence>
<keyword evidence="6 7" id="KW-0472">Membrane</keyword>
<organism evidence="9 10">
    <name type="scientific">Kaistella chaponensis</name>
    <dbReference type="NCBI Taxonomy" id="713588"/>
    <lineage>
        <taxon>Bacteria</taxon>
        <taxon>Pseudomonadati</taxon>
        <taxon>Bacteroidota</taxon>
        <taxon>Flavobacteriia</taxon>
        <taxon>Flavobacteriales</taxon>
        <taxon>Weeksellaceae</taxon>
        <taxon>Chryseobacterium group</taxon>
        <taxon>Kaistella</taxon>
    </lineage>
</organism>
<dbReference type="InterPro" id="IPR028362">
    <property type="entry name" value="AlgI"/>
</dbReference>
<dbReference type="PANTHER" id="PTHR13285:SF18">
    <property type="entry name" value="PROTEIN-CYSTEINE N-PALMITOYLTRANSFERASE RASP"/>
    <property type="match status" value="1"/>
</dbReference>
<dbReference type="PIRSF" id="PIRSF500217">
    <property type="entry name" value="AlgI"/>
    <property type="match status" value="1"/>
</dbReference>
<evidence type="ECO:0000313" key="10">
    <source>
        <dbReference type="Proteomes" id="UP000185839"/>
    </source>
</evidence>
<name>A0A1N7JBN5_9FLAO</name>
<evidence type="ECO:0000256" key="2">
    <source>
        <dbReference type="ARBA" id="ARBA00010323"/>
    </source>
</evidence>
<dbReference type="InterPro" id="IPR051085">
    <property type="entry name" value="MB_O-acyltransferase"/>
</dbReference>
<feature type="transmembrane region" description="Helical" evidence="8">
    <location>
        <begin position="34"/>
        <end position="59"/>
    </location>
</feature>
<keyword evidence="10" id="KW-1185">Reference proteome</keyword>
<feature type="transmembrane region" description="Helical" evidence="8">
    <location>
        <begin position="6"/>
        <end position="22"/>
    </location>
</feature>
<dbReference type="OrthoDB" id="9805788at2"/>
<dbReference type="GO" id="GO:0042121">
    <property type="term" value="P:alginic acid biosynthetic process"/>
    <property type="evidence" value="ECO:0007669"/>
    <property type="project" value="InterPro"/>
</dbReference>
<evidence type="ECO:0000256" key="5">
    <source>
        <dbReference type="ARBA" id="ARBA00022989"/>
    </source>
</evidence>
<dbReference type="PIRSF" id="PIRSF016636">
    <property type="entry name" value="AlgI_DltB"/>
    <property type="match status" value="1"/>
</dbReference>
<protein>
    <submittedName>
        <fullName evidence="9">D-alanyl-lipoteichoic acid acyltransferase DltB, MBOAT superfamily</fullName>
    </submittedName>
</protein>
<evidence type="ECO:0000313" key="9">
    <source>
        <dbReference type="EMBL" id="SIS46735.1"/>
    </source>
</evidence>
<dbReference type="RefSeq" id="WP_076384786.1">
    <property type="nucleotide sequence ID" value="NZ_FTOI01000001.1"/>
</dbReference>
<dbReference type="GO" id="GO:0016746">
    <property type="term" value="F:acyltransferase activity"/>
    <property type="evidence" value="ECO:0007669"/>
    <property type="project" value="UniProtKB-KW"/>
</dbReference>
<comment type="similarity">
    <text evidence="2 7">Belongs to the membrane-bound acyltransferase family.</text>
</comment>
<dbReference type="InterPro" id="IPR004299">
    <property type="entry name" value="MBOAT_fam"/>
</dbReference>
<keyword evidence="3 7" id="KW-1003">Cell membrane</keyword>
<evidence type="ECO:0000256" key="4">
    <source>
        <dbReference type="ARBA" id="ARBA00022692"/>
    </source>
</evidence>
<dbReference type="InterPro" id="IPR024194">
    <property type="entry name" value="Ac/AlaTfrase_AlgI/DltB"/>
</dbReference>
<feature type="transmembrane region" description="Helical" evidence="8">
    <location>
        <begin position="370"/>
        <end position="388"/>
    </location>
</feature>
<accession>A0A1N7JBN5</accession>
<evidence type="ECO:0000256" key="7">
    <source>
        <dbReference type="PIRNR" id="PIRNR016636"/>
    </source>
</evidence>
<dbReference type="EMBL" id="FTOI01000001">
    <property type="protein sequence ID" value="SIS46735.1"/>
    <property type="molecule type" value="Genomic_DNA"/>
</dbReference>
<dbReference type="STRING" id="713588.SAMN05421789_101383"/>
<keyword evidence="7 9" id="KW-0808">Transferase</keyword>
<keyword evidence="7 9" id="KW-0012">Acyltransferase</keyword>
<keyword evidence="4 8" id="KW-0812">Transmembrane</keyword>
<evidence type="ECO:0000256" key="3">
    <source>
        <dbReference type="ARBA" id="ARBA00022475"/>
    </source>
</evidence>
<evidence type="ECO:0000256" key="8">
    <source>
        <dbReference type="SAM" id="Phobius"/>
    </source>
</evidence>
<dbReference type="Proteomes" id="UP000185839">
    <property type="component" value="Unassembled WGS sequence"/>
</dbReference>
<dbReference type="GO" id="GO:0005886">
    <property type="term" value="C:plasma membrane"/>
    <property type="evidence" value="ECO:0007669"/>
    <property type="project" value="UniProtKB-SubCell"/>
</dbReference>
<feature type="transmembrane region" description="Helical" evidence="8">
    <location>
        <begin position="457"/>
        <end position="473"/>
    </location>
</feature>
<dbReference type="PANTHER" id="PTHR13285">
    <property type="entry name" value="ACYLTRANSFERASE"/>
    <property type="match status" value="1"/>
</dbReference>
<dbReference type="Pfam" id="PF03062">
    <property type="entry name" value="MBOAT"/>
    <property type="match status" value="1"/>
</dbReference>
<feature type="transmembrane region" description="Helical" evidence="8">
    <location>
        <begin position="118"/>
        <end position="136"/>
    </location>
</feature>
<sequence>MLFNSINFAIFLSIVFFIYWFLANRNLKLQNVLLLISSYFFYACWDWRFMFLLLFSTLLDYFAGLKIQNSSSNTHKKRWFWLSIIINLGFLGVFKYYNFFAESFAESVSYLGWKTSPLLLNVILPVGISFYTFHGLSYVIDIYKNRINAEKNFVDYAVFVSFFPLLVAGPIERATHLLPQIKKPRDFQYSKAADGLRQILWGLFKKIVIADNCAEYANQIFNNSADMNGSTLVLGALFFTFQIYGDFSGYSDIALGTARLFGIELLRNFAFPYFSRDIAEFWRRWHISLSSWFKDYLYIPLGGSKGGNWMRIRNTFIIFIVSGFWHGANWTFIVWGSLNALFILPSIILKTNRNHLEIVAQGKIFPTLKEMAQIAMTFSLTVFAWIFFRAENMEHALHYLSGIFSPSLFTFPKFNDMENAKTLFGSIIIFLLVEWQGRENQYALEGMKNIIFKPIRWLSYILILLCMYFYGNFGKTVEFIYFQF</sequence>
<feature type="transmembrane region" description="Helical" evidence="8">
    <location>
        <begin position="79"/>
        <end position="97"/>
    </location>
</feature>
<evidence type="ECO:0000256" key="1">
    <source>
        <dbReference type="ARBA" id="ARBA00004651"/>
    </source>
</evidence>
<keyword evidence="5 8" id="KW-1133">Transmembrane helix</keyword>
<gene>
    <name evidence="9" type="ORF">SAMN05421789_101383</name>
</gene>
<proteinExistence type="inferred from homology"/>
<reference evidence="10" key="1">
    <citation type="submission" date="2017-01" db="EMBL/GenBank/DDBJ databases">
        <authorList>
            <person name="Varghese N."/>
            <person name="Submissions S."/>
        </authorList>
    </citation>
    <scope>NUCLEOTIDE SEQUENCE [LARGE SCALE GENOMIC DNA]</scope>
    <source>
        <strain evidence="10">DSM 23145</strain>
    </source>
</reference>
<dbReference type="AlphaFoldDB" id="A0A1N7JBN5"/>